<dbReference type="InterPro" id="IPR037278">
    <property type="entry name" value="ARFGAP/RecO"/>
</dbReference>
<sequence length="229" mass="26435">MQQKTRGIVINYLRYRETSLLINIYTAEYGIASYIENGVRSAKAKHKMALFQPLTMLDLEVYHKPGKGLHRISEAKCYFPYQQIPFDIVKSSIALFLSEILGKVLKEEEGNVTLFNYLEEAFQHLDRSESPVENFHIQFLWELSAYLGFGSSNSSEFFKQMSPWITAEKIGDLSPILDQLIHSGFGVAVSMTKQQRRDLLSLMLHYYQLHLETIGEIRSWQVLQEVMAS</sequence>
<evidence type="ECO:0000256" key="2">
    <source>
        <dbReference type="ARBA" id="ARBA00021310"/>
    </source>
</evidence>
<dbReference type="Proteomes" id="UP000289455">
    <property type="component" value="Unassembled WGS sequence"/>
</dbReference>
<name>A0A4V1M5E8_9BACT</name>
<protein>
    <recommendedName>
        <fullName evidence="2 7">DNA repair protein RecO</fullName>
    </recommendedName>
    <alternativeName>
        <fullName evidence="6 7">Recombination protein O</fullName>
    </alternativeName>
</protein>
<dbReference type="SUPFAM" id="SSF50249">
    <property type="entry name" value="Nucleic acid-binding proteins"/>
    <property type="match status" value="1"/>
</dbReference>
<dbReference type="InterPro" id="IPR042242">
    <property type="entry name" value="RecO_C"/>
</dbReference>
<dbReference type="EMBL" id="SDHY01000004">
    <property type="protein sequence ID" value="RXK48886.1"/>
    <property type="molecule type" value="Genomic_DNA"/>
</dbReference>
<dbReference type="GO" id="GO:0006302">
    <property type="term" value="P:double-strand break repair"/>
    <property type="evidence" value="ECO:0007669"/>
    <property type="project" value="TreeGrafter"/>
</dbReference>
<gene>
    <name evidence="7 9" type="primary">recO</name>
    <name evidence="9" type="ORF">ESB04_08005</name>
</gene>
<dbReference type="GO" id="GO:0006310">
    <property type="term" value="P:DNA recombination"/>
    <property type="evidence" value="ECO:0007669"/>
    <property type="project" value="UniProtKB-UniRule"/>
</dbReference>
<evidence type="ECO:0000256" key="4">
    <source>
        <dbReference type="ARBA" id="ARBA00023172"/>
    </source>
</evidence>
<dbReference type="Pfam" id="PF11967">
    <property type="entry name" value="RecO_N"/>
    <property type="match status" value="1"/>
</dbReference>
<evidence type="ECO:0000313" key="10">
    <source>
        <dbReference type="Proteomes" id="UP000289455"/>
    </source>
</evidence>
<dbReference type="PANTHER" id="PTHR33991">
    <property type="entry name" value="DNA REPAIR PROTEIN RECO"/>
    <property type="match status" value="1"/>
</dbReference>
<evidence type="ECO:0000256" key="7">
    <source>
        <dbReference type="HAMAP-Rule" id="MF_00201"/>
    </source>
</evidence>
<dbReference type="InterPro" id="IPR022572">
    <property type="entry name" value="DNA_rep/recomb_RecO_N"/>
</dbReference>
<keyword evidence="10" id="KW-1185">Reference proteome</keyword>
<dbReference type="NCBIfam" id="TIGR00613">
    <property type="entry name" value="reco"/>
    <property type="match status" value="1"/>
</dbReference>
<dbReference type="OrthoDB" id="9789152at2"/>
<dbReference type="AlphaFoldDB" id="A0A4V1M5E8"/>
<feature type="domain" description="DNA replication/recombination mediator RecO N-terminal" evidence="8">
    <location>
        <begin position="1"/>
        <end position="77"/>
    </location>
</feature>
<dbReference type="InterPro" id="IPR003717">
    <property type="entry name" value="RecO"/>
</dbReference>
<evidence type="ECO:0000256" key="6">
    <source>
        <dbReference type="ARBA" id="ARBA00033409"/>
    </source>
</evidence>
<dbReference type="RefSeq" id="WP_129027211.1">
    <property type="nucleotide sequence ID" value="NZ_SDHY01000004.1"/>
</dbReference>
<dbReference type="GO" id="GO:0043590">
    <property type="term" value="C:bacterial nucleoid"/>
    <property type="evidence" value="ECO:0007669"/>
    <property type="project" value="TreeGrafter"/>
</dbReference>
<comment type="similarity">
    <text evidence="1 7">Belongs to the RecO family.</text>
</comment>
<evidence type="ECO:0000256" key="5">
    <source>
        <dbReference type="ARBA" id="ARBA00023204"/>
    </source>
</evidence>
<accession>A0A4V1M5E8</accession>
<dbReference type="HAMAP" id="MF_00201">
    <property type="entry name" value="RecO"/>
    <property type="match status" value="1"/>
</dbReference>
<keyword evidence="3 7" id="KW-0227">DNA damage</keyword>
<dbReference type="Gene3D" id="2.40.50.140">
    <property type="entry name" value="Nucleic acid-binding proteins"/>
    <property type="match status" value="1"/>
</dbReference>
<comment type="caution">
    <text evidence="9">The sequence shown here is derived from an EMBL/GenBank/DDBJ whole genome shotgun (WGS) entry which is preliminary data.</text>
</comment>
<dbReference type="Gene3D" id="1.20.1440.120">
    <property type="entry name" value="Recombination protein O, C-terminal domain"/>
    <property type="match status" value="1"/>
</dbReference>
<keyword evidence="4 7" id="KW-0233">DNA recombination</keyword>
<dbReference type="PANTHER" id="PTHR33991:SF1">
    <property type="entry name" value="DNA REPAIR PROTEIN RECO"/>
    <property type="match status" value="1"/>
</dbReference>
<organism evidence="9 10">
    <name type="scientific">Aquirufa rosea</name>
    <dbReference type="NCBI Taxonomy" id="2509241"/>
    <lineage>
        <taxon>Bacteria</taxon>
        <taxon>Pseudomonadati</taxon>
        <taxon>Bacteroidota</taxon>
        <taxon>Cytophagia</taxon>
        <taxon>Cytophagales</taxon>
        <taxon>Flectobacillaceae</taxon>
        <taxon>Aquirufa</taxon>
    </lineage>
</organism>
<dbReference type="InterPro" id="IPR012340">
    <property type="entry name" value="NA-bd_OB-fold"/>
</dbReference>
<comment type="function">
    <text evidence="7">Involved in DNA repair and RecF pathway recombination.</text>
</comment>
<evidence type="ECO:0000256" key="3">
    <source>
        <dbReference type="ARBA" id="ARBA00022763"/>
    </source>
</evidence>
<proteinExistence type="inferred from homology"/>
<dbReference type="Pfam" id="PF02565">
    <property type="entry name" value="RecO_C"/>
    <property type="match status" value="1"/>
</dbReference>
<dbReference type="SUPFAM" id="SSF57863">
    <property type="entry name" value="ArfGap/RecO-like zinc finger"/>
    <property type="match status" value="1"/>
</dbReference>
<evidence type="ECO:0000256" key="1">
    <source>
        <dbReference type="ARBA" id="ARBA00007452"/>
    </source>
</evidence>
<keyword evidence="5 7" id="KW-0234">DNA repair</keyword>
<evidence type="ECO:0000259" key="8">
    <source>
        <dbReference type="Pfam" id="PF11967"/>
    </source>
</evidence>
<evidence type="ECO:0000313" key="9">
    <source>
        <dbReference type="EMBL" id="RXK48886.1"/>
    </source>
</evidence>
<reference evidence="9 10" key="1">
    <citation type="submission" date="2019-01" db="EMBL/GenBank/DDBJ databases">
        <title>Cytophagaceae bacterium strain CAR-16.</title>
        <authorList>
            <person name="Chen W.-M."/>
        </authorList>
    </citation>
    <scope>NUCLEOTIDE SEQUENCE [LARGE SCALE GENOMIC DNA]</scope>
    <source>
        <strain evidence="9 10">CAR-16</strain>
    </source>
</reference>